<sequence>MEVAPDHAPSNVRPGLPWKVLCHMEGESPKSSTSAPSMEAAPDMRAPASMEAADNLAPDSNCAPRSLPPRAMRPILWLSADVKKEVLDKLGLDLSPVKSKKNKSITMYFSKRCLPPEEAVNALSASPELRLKSRAIQNGNGGTEAPQINLFPSKQ</sequence>
<reference evidence="1" key="1">
    <citation type="submission" date="2015-12" db="EMBL/GenBank/DDBJ databases">
        <title>Update maize B73 reference genome by single molecule sequencing technologies.</title>
        <authorList>
            <consortium name="Maize Genome Sequencing Project"/>
            <person name="Ware D."/>
        </authorList>
    </citation>
    <scope>NUCLEOTIDE SEQUENCE</scope>
    <source>
        <tissue evidence="1">Seedling</tissue>
    </source>
</reference>
<proteinExistence type="predicted"/>
<name>A0A1D6Q8C2_MAIZE</name>
<accession>A0A1D6Q8C2</accession>
<protein>
    <submittedName>
        <fullName evidence="1">Chromatin assembly factor 1 subunit FAS1</fullName>
    </submittedName>
</protein>
<evidence type="ECO:0000313" key="1">
    <source>
        <dbReference type="EMBL" id="AQK54655.1"/>
    </source>
</evidence>
<dbReference type="EMBL" id="CM000780">
    <property type="protein sequence ID" value="AQK54655.1"/>
    <property type="molecule type" value="Genomic_DNA"/>
</dbReference>
<dbReference type="STRING" id="4577.A0A1D6Q8C2"/>
<dbReference type="InParanoid" id="A0A1D6Q8C2"/>
<gene>
    <name evidence="1" type="ORF">ZEAMMB73_Zm00001d051601</name>
</gene>
<dbReference type="ExpressionAtlas" id="A0A1D6Q8C2">
    <property type="expression patterns" value="baseline and differential"/>
</dbReference>
<dbReference type="AlphaFoldDB" id="A0A1D6Q8C2"/>
<organism evidence="1">
    <name type="scientific">Zea mays</name>
    <name type="common">Maize</name>
    <dbReference type="NCBI Taxonomy" id="4577"/>
    <lineage>
        <taxon>Eukaryota</taxon>
        <taxon>Viridiplantae</taxon>
        <taxon>Streptophyta</taxon>
        <taxon>Embryophyta</taxon>
        <taxon>Tracheophyta</taxon>
        <taxon>Spermatophyta</taxon>
        <taxon>Magnoliopsida</taxon>
        <taxon>Liliopsida</taxon>
        <taxon>Poales</taxon>
        <taxon>Poaceae</taxon>
        <taxon>PACMAD clade</taxon>
        <taxon>Panicoideae</taxon>
        <taxon>Andropogonodae</taxon>
        <taxon>Andropogoneae</taxon>
        <taxon>Tripsacinae</taxon>
        <taxon>Zea</taxon>
    </lineage>
</organism>